<dbReference type="FunFam" id="3.40.800.20:FF:000001">
    <property type="entry name" value="Histone deacetylase"/>
    <property type="match status" value="1"/>
</dbReference>
<proteinExistence type="inferred from homology"/>
<feature type="compositionally biased region" description="Basic and acidic residues" evidence="10">
    <location>
        <begin position="659"/>
        <end position="690"/>
    </location>
</feature>
<dbReference type="Gene3D" id="3.40.800.20">
    <property type="entry name" value="Histone deacetylase domain"/>
    <property type="match status" value="1"/>
</dbReference>
<evidence type="ECO:0000256" key="5">
    <source>
        <dbReference type="ARBA" id="ARBA00022853"/>
    </source>
</evidence>
<evidence type="ECO:0000313" key="12">
    <source>
        <dbReference type="EMBL" id="KAG0298968.1"/>
    </source>
</evidence>
<feature type="compositionally biased region" description="Basic residues" evidence="10">
    <location>
        <begin position="787"/>
        <end position="803"/>
    </location>
</feature>
<dbReference type="SUPFAM" id="SSF52768">
    <property type="entry name" value="Arginase/deacetylase"/>
    <property type="match status" value="1"/>
</dbReference>
<feature type="compositionally biased region" description="Low complexity" evidence="10">
    <location>
        <begin position="697"/>
        <end position="715"/>
    </location>
</feature>
<keyword evidence="5" id="KW-0156">Chromatin regulator</keyword>
<keyword evidence="7" id="KW-0804">Transcription</keyword>
<feature type="compositionally biased region" description="Polar residues" evidence="10">
    <location>
        <begin position="561"/>
        <end position="580"/>
    </location>
</feature>
<dbReference type="PANTHER" id="PTHR10625:SF10">
    <property type="entry name" value="HISTONE DEACETYLASE HDAC1"/>
    <property type="match status" value="1"/>
</dbReference>
<evidence type="ECO:0000256" key="4">
    <source>
        <dbReference type="ARBA" id="ARBA00022801"/>
    </source>
</evidence>
<evidence type="ECO:0000256" key="1">
    <source>
        <dbReference type="ARBA" id="ARBA00004123"/>
    </source>
</evidence>
<gene>
    <name evidence="12" type="primary">RPD3_1</name>
    <name evidence="12" type="ORF">BGZ97_003921</name>
</gene>
<feature type="compositionally biased region" description="Basic and acidic residues" evidence="10">
    <location>
        <begin position="587"/>
        <end position="608"/>
    </location>
</feature>
<sequence>MTTGFSSFALGGGATQKQRVSYFYDDDVGNYTYGLGHPMKPHRVRMCHTLVTNYGLYKKMDVIRPKRASARQMTRFHNDEYVDFLARLTPEMVGGEGMSESTKHLFNLGDDCPVFDGLFEFCSISAGGSICAANKLTRGESDIAINWAGGLHHAKKTEASGFCYINDIVLAILELLRFHQRVLYIDIDIHHGDGVEEAFYTTDRVMTASFHMTEFFPGTGKLEETGIGKGKNYAVNVPLQKGMDDWSYQNLFEPIIKHIMEWYRPGAVVLQCGADSLAGDKLGCFNLSMKGHANCVAYVKSFGIPMVVVGGGGYTVRNVARAWTFETAVLLNERLPEELPFNSYFDYYGPEYRLDVPANNMKNDNTPEDLHNLKAQIIENLRHIPCAPSVQMQEVPRDYSSSDDEDDEMDVDTRITRRLADSRIVPDEELSDSEDEDGRRNQHNANGSFVLSGSPALGSSSTSGSGRLSGRATTSSALHNFSSPLGATNGSSSGTTSRKYGAGTPSEAVQAKSSNAQGDWTPQPTTKSSKGTQGANATAASANAGSSAAGGARRARVAGTPTQKQNGKESQQTGAQTSQAPYPAASKSREIHSKEYQPRDSHHRELSHHGQQIPHPQQGQHSSQQPPHGQSIPPSHPQQGAPSHHHLGRDQQQMQMQHQQREHQMHRDHQQHRDIQMIREHEQREHEQREHQHHQHQMQMHMQRRPGGSSSSSSRPDYHPQYAGDDMMRYGAPPQGSGSSHGGYPQHGSSMHYGPGAPPPTSSQLPPPTQPIPHGHMHSGSMSHGAPHSHSHSHSHPVHHHSQGPHGSHPQHGQHSGPPQPSHHHMPPHHQSMPHHHAAPPGSQSSGHHYSGSNVSGSGSRGGSSGMSQSRPSSTSGPIPGMHSSGYGAPPPAVYGGYIPDRHEEAPMGHKERKEHYKESSAMEIEDPRMMESRPMPPSHGGPMPPMGHHSHPSHGGGSIDYGRMMPGGPAPAPYGHRRGGSHGGSQGDLRGVVMGGGEAPGGAPGPYGGAWDRERMDREREQRHHGYRGPNAP</sequence>
<evidence type="ECO:0000256" key="9">
    <source>
        <dbReference type="ARBA" id="ARBA00061569"/>
    </source>
</evidence>
<keyword evidence="4" id="KW-0378">Hydrolase</keyword>
<dbReference type="AlphaFoldDB" id="A0A9P6QUE9"/>
<feature type="compositionally biased region" description="Low complexity" evidence="10">
    <location>
        <begin position="772"/>
        <end position="786"/>
    </location>
</feature>
<evidence type="ECO:0000256" key="7">
    <source>
        <dbReference type="ARBA" id="ARBA00023163"/>
    </source>
</evidence>
<feature type="compositionally biased region" description="Acidic residues" evidence="10">
    <location>
        <begin position="401"/>
        <end position="410"/>
    </location>
</feature>
<dbReference type="InterPro" id="IPR023801">
    <property type="entry name" value="His_deacetylse_dom"/>
</dbReference>
<protein>
    <recommendedName>
        <fullName evidence="2">histone deacetylase</fullName>
        <ecNumber evidence="2">3.5.1.98</ecNumber>
    </recommendedName>
</protein>
<evidence type="ECO:0000256" key="2">
    <source>
        <dbReference type="ARBA" id="ARBA00012111"/>
    </source>
</evidence>
<keyword evidence="3" id="KW-0678">Repressor</keyword>
<evidence type="ECO:0000256" key="10">
    <source>
        <dbReference type="SAM" id="MobiDB-lite"/>
    </source>
</evidence>
<dbReference type="EC" id="3.5.1.98" evidence="2"/>
<dbReference type="Pfam" id="PF00850">
    <property type="entry name" value="Hist_deacetyl"/>
    <property type="match status" value="1"/>
</dbReference>
<organism evidence="12 13">
    <name type="scientific">Linnemannia gamsii</name>
    <dbReference type="NCBI Taxonomy" id="64522"/>
    <lineage>
        <taxon>Eukaryota</taxon>
        <taxon>Fungi</taxon>
        <taxon>Fungi incertae sedis</taxon>
        <taxon>Mucoromycota</taxon>
        <taxon>Mortierellomycotina</taxon>
        <taxon>Mortierellomycetes</taxon>
        <taxon>Mortierellales</taxon>
        <taxon>Mortierellaceae</taxon>
        <taxon>Linnemannia</taxon>
    </lineage>
</organism>
<evidence type="ECO:0000256" key="8">
    <source>
        <dbReference type="ARBA" id="ARBA00023242"/>
    </source>
</evidence>
<reference evidence="12" key="1">
    <citation type="journal article" date="2020" name="Fungal Divers.">
        <title>Resolving the Mortierellaceae phylogeny through synthesis of multi-gene phylogenetics and phylogenomics.</title>
        <authorList>
            <person name="Vandepol N."/>
            <person name="Liber J."/>
            <person name="Desiro A."/>
            <person name="Na H."/>
            <person name="Kennedy M."/>
            <person name="Barry K."/>
            <person name="Grigoriev I.V."/>
            <person name="Miller A.N."/>
            <person name="O'Donnell K."/>
            <person name="Stajich J.E."/>
            <person name="Bonito G."/>
        </authorList>
    </citation>
    <scope>NUCLEOTIDE SEQUENCE</scope>
    <source>
        <strain evidence="12">NVP60</strain>
    </source>
</reference>
<dbReference type="PANTHER" id="PTHR10625">
    <property type="entry name" value="HISTONE DEACETYLASE HDAC1-RELATED"/>
    <property type="match status" value="1"/>
</dbReference>
<dbReference type="GO" id="GO:0141221">
    <property type="term" value="F:histone deacetylase activity, hydrolytic mechanism"/>
    <property type="evidence" value="ECO:0007669"/>
    <property type="project" value="UniProtKB-EC"/>
</dbReference>
<dbReference type="InterPro" id="IPR003084">
    <property type="entry name" value="HDAC_I/II"/>
</dbReference>
<feature type="compositionally biased region" description="Low complexity" evidence="10">
    <location>
        <begin position="531"/>
        <end position="560"/>
    </location>
</feature>
<dbReference type="GO" id="GO:0031507">
    <property type="term" value="P:heterochromatin formation"/>
    <property type="evidence" value="ECO:0007669"/>
    <property type="project" value="TreeGrafter"/>
</dbReference>
<dbReference type="InterPro" id="IPR023696">
    <property type="entry name" value="Ureohydrolase_dom_sf"/>
</dbReference>
<evidence type="ECO:0000313" key="13">
    <source>
        <dbReference type="Proteomes" id="UP000823405"/>
    </source>
</evidence>
<comment type="subcellular location">
    <subcellularLocation>
        <location evidence="1">Nucleus</location>
    </subcellularLocation>
</comment>
<dbReference type="InterPro" id="IPR000286">
    <property type="entry name" value="HDACs"/>
</dbReference>
<dbReference type="GO" id="GO:0032221">
    <property type="term" value="C:Rpd3S complex"/>
    <property type="evidence" value="ECO:0007669"/>
    <property type="project" value="UniProtKB-ARBA"/>
</dbReference>
<dbReference type="OrthoDB" id="1918432at2759"/>
<feature type="compositionally biased region" description="Gly residues" evidence="10">
    <location>
        <begin position="994"/>
        <end position="1009"/>
    </location>
</feature>
<feature type="compositionally biased region" description="Low complexity" evidence="10">
    <location>
        <begin position="839"/>
        <end position="858"/>
    </location>
</feature>
<feature type="compositionally biased region" description="Basic and acidic residues" evidence="10">
    <location>
        <begin position="411"/>
        <end position="426"/>
    </location>
</feature>
<evidence type="ECO:0000256" key="6">
    <source>
        <dbReference type="ARBA" id="ARBA00023015"/>
    </source>
</evidence>
<comment type="caution">
    <text evidence="12">The sequence shown here is derived from an EMBL/GenBank/DDBJ whole genome shotgun (WGS) entry which is preliminary data.</text>
</comment>
<feature type="compositionally biased region" description="Basic and acidic residues" evidence="10">
    <location>
        <begin position="1012"/>
        <end position="1025"/>
    </location>
</feature>
<feature type="compositionally biased region" description="Low complexity" evidence="10">
    <location>
        <begin position="609"/>
        <end position="640"/>
    </location>
</feature>
<feature type="compositionally biased region" description="Low complexity" evidence="10">
    <location>
        <begin position="804"/>
        <end position="817"/>
    </location>
</feature>
<dbReference type="PRINTS" id="PR01271">
    <property type="entry name" value="HISDACETLASE"/>
</dbReference>
<feature type="domain" description="Histone deacetylase" evidence="11">
    <location>
        <begin position="37"/>
        <end position="329"/>
    </location>
</feature>
<dbReference type="GO" id="GO:0070210">
    <property type="term" value="C:Rpd3L-Expanded complex"/>
    <property type="evidence" value="ECO:0007669"/>
    <property type="project" value="TreeGrafter"/>
</dbReference>
<dbReference type="InterPro" id="IPR037138">
    <property type="entry name" value="His_deacetylse_dom_sf"/>
</dbReference>
<feature type="compositionally biased region" description="Low complexity" evidence="10">
    <location>
        <begin position="866"/>
        <end position="877"/>
    </location>
</feature>
<accession>A0A9P6QUE9</accession>
<feature type="compositionally biased region" description="Low complexity" evidence="10">
    <location>
        <begin position="451"/>
        <end position="476"/>
    </location>
</feature>
<feature type="compositionally biased region" description="Pro residues" evidence="10">
    <location>
        <begin position="935"/>
        <end position="946"/>
    </location>
</feature>
<dbReference type="EMBL" id="JAAAIN010001953">
    <property type="protein sequence ID" value="KAG0298968.1"/>
    <property type="molecule type" value="Genomic_DNA"/>
</dbReference>
<feature type="compositionally biased region" description="Acidic residues" evidence="10">
    <location>
        <begin position="427"/>
        <end position="436"/>
    </location>
</feature>
<dbReference type="Proteomes" id="UP000823405">
    <property type="component" value="Unassembled WGS sequence"/>
</dbReference>
<feature type="compositionally biased region" description="Polar residues" evidence="10">
    <location>
        <begin position="511"/>
        <end position="530"/>
    </location>
</feature>
<feature type="compositionally biased region" description="Basic residues" evidence="10">
    <location>
        <begin position="822"/>
        <end position="838"/>
    </location>
</feature>
<keyword evidence="8" id="KW-0539">Nucleus</keyword>
<comment type="similarity">
    <text evidence="9">Belongs to the histone deacetylase family. HD Type 1 subfamily.</text>
</comment>
<feature type="region of interest" description="Disordered" evidence="10">
    <location>
        <begin position="389"/>
        <end position="1034"/>
    </location>
</feature>
<evidence type="ECO:0000259" key="11">
    <source>
        <dbReference type="Pfam" id="PF00850"/>
    </source>
</evidence>
<feature type="compositionally biased region" description="Pro residues" evidence="10">
    <location>
        <begin position="756"/>
        <end position="771"/>
    </location>
</feature>
<keyword evidence="13" id="KW-1185">Reference proteome</keyword>
<keyword evidence="6" id="KW-0805">Transcription regulation</keyword>
<evidence type="ECO:0000256" key="3">
    <source>
        <dbReference type="ARBA" id="ARBA00022491"/>
    </source>
</evidence>
<feature type="compositionally biased region" description="Basic and acidic residues" evidence="10">
    <location>
        <begin position="900"/>
        <end position="932"/>
    </location>
</feature>
<feature type="compositionally biased region" description="Polar residues" evidence="10">
    <location>
        <begin position="477"/>
        <end position="489"/>
    </location>
</feature>
<dbReference type="PRINTS" id="PR01270">
    <property type="entry name" value="HDASUPER"/>
</dbReference>
<name>A0A9P6QUE9_9FUNG</name>